<accession>A0A1N7HDB8</accession>
<dbReference type="InterPro" id="IPR050109">
    <property type="entry name" value="HTH-type_TetR-like_transc_reg"/>
</dbReference>
<dbReference type="OrthoDB" id="3614211at2"/>
<dbReference type="EMBL" id="FTNT01000015">
    <property type="protein sequence ID" value="SIS22763.1"/>
    <property type="molecule type" value="Genomic_DNA"/>
</dbReference>
<proteinExistence type="predicted"/>
<organism evidence="6 7">
    <name type="scientific">Williamsia sterculiae</name>
    <dbReference type="NCBI Taxonomy" id="1344003"/>
    <lineage>
        <taxon>Bacteria</taxon>
        <taxon>Bacillati</taxon>
        <taxon>Actinomycetota</taxon>
        <taxon>Actinomycetes</taxon>
        <taxon>Mycobacteriales</taxon>
        <taxon>Nocardiaceae</taxon>
        <taxon>Williamsia</taxon>
    </lineage>
</organism>
<dbReference type="GO" id="GO:0045892">
    <property type="term" value="P:negative regulation of DNA-templated transcription"/>
    <property type="evidence" value="ECO:0007669"/>
    <property type="project" value="InterPro"/>
</dbReference>
<evidence type="ECO:0000256" key="1">
    <source>
        <dbReference type="ARBA" id="ARBA00023015"/>
    </source>
</evidence>
<dbReference type="Gene3D" id="1.10.357.10">
    <property type="entry name" value="Tetracycline Repressor, domain 2"/>
    <property type="match status" value="1"/>
</dbReference>
<dbReference type="Pfam" id="PF00440">
    <property type="entry name" value="TetR_N"/>
    <property type="match status" value="1"/>
</dbReference>
<evidence type="ECO:0000313" key="7">
    <source>
        <dbReference type="Proteomes" id="UP000186218"/>
    </source>
</evidence>
<sequence length="254" mass="27779">MTASPNDQPEVPPLPRYLQLLWGLDDVRRGPKPAFTIRDIGRAAVSVADAQGWEAASMKAIATELGVTTMSLYRYVDSKDDLLAVMLDEAFGRPSPDLTGSGDWRERLTSWSQAIAAVLVSRPWVVSMPMHRPPVTPNVLAWTDAGIRCFADTALSTQERFSSLLLVDGFIRNHVRQSDQLGALGAGKAEASGEPYEESLARLVRPETYPALWSALQGGMDSNDDDFFAEELTYGLEVLLDGLAQRIEGTRGRG</sequence>
<evidence type="ECO:0000256" key="4">
    <source>
        <dbReference type="PROSITE-ProRule" id="PRU00335"/>
    </source>
</evidence>
<evidence type="ECO:0000313" key="6">
    <source>
        <dbReference type="EMBL" id="SIS22763.1"/>
    </source>
</evidence>
<dbReference type="GO" id="GO:0003700">
    <property type="term" value="F:DNA-binding transcription factor activity"/>
    <property type="evidence" value="ECO:0007669"/>
    <property type="project" value="TreeGrafter"/>
</dbReference>
<dbReference type="SUPFAM" id="SSF46689">
    <property type="entry name" value="Homeodomain-like"/>
    <property type="match status" value="1"/>
</dbReference>
<dbReference type="InterPro" id="IPR004111">
    <property type="entry name" value="Repressor_TetR_C"/>
</dbReference>
<dbReference type="PANTHER" id="PTHR30055">
    <property type="entry name" value="HTH-TYPE TRANSCRIPTIONAL REGULATOR RUTR"/>
    <property type="match status" value="1"/>
</dbReference>
<dbReference type="InterPro" id="IPR001647">
    <property type="entry name" value="HTH_TetR"/>
</dbReference>
<dbReference type="InterPro" id="IPR009057">
    <property type="entry name" value="Homeodomain-like_sf"/>
</dbReference>
<name>A0A1N7HDB8_9NOCA</name>
<dbReference type="Proteomes" id="UP000186218">
    <property type="component" value="Unassembled WGS sequence"/>
</dbReference>
<dbReference type="GO" id="GO:0000976">
    <property type="term" value="F:transcription cis-regulatory region binding"/>
    <property type="evidence" value="ECO:0007669"/>
    <property type="project" value="TreeGrafter"/>
</dbReference>
<feature type="DNA-binding region" description="H-T-H motif" evidence="4">
    <location>
        <begin position="57"/>
        <end position="76"/>
    </location>
</feature>
<gene>
    <name evidence="6" type="ORF">SAMN05445060_4017</name>
</gene>
<dbReference type="Pfam" id="PF02909">
    <property type="entry name" value="TetR_C_1"/>
    <property type="match status" value="1"/>
</dbReference>
<dbReference type="InterPro" id="IPR036271">
    <property type="entry name" value="Tet_transcr_reg_TetR-rel_C_sf"/>
</dbReference>
<keyword evidence="1" id="KW-0805">Transcription regulation</keyword>
<evidence type="ECO:0000256" key="2">
    <source>
        <dbReference type="ARBA" id="ARBA00023125"/>
    </source>
</evidence>
<keyword evidence="3" id="KW-0804">Transcription</keyword>
<dbReference type="SUPFAM" id="SSF48498">
    <property type="entry name" value="Tetracyclin repressor-like, C-terminal domain"/>
    <property type="match status" value="1"/>
</dbReference>
<dbReference type="AlphaFoldDB" id="A0A1N7HDB8"/>
<evidence type="ECO:0000256" key="3">
    <source>
        <dbReference type="ARBA" id="ARBA00023163"/>
    </source>
</evidence>
<reference evidence="6 7" key="1">
    <citation type="submission" date="2017-01" db="EMBL/GenBank/DDBJ databases">
        <authorList>
            <person name="Mah S.A."/>
            <person name="Swanson W.J."/>
            <person name="Moy G.W."/>
            <person name="Vacquier V.D."/>
        </authorList>
    </citation>
    <scope>NUCLEOTIDE SEQUENCE [LARGE SCALE GENOMIC DNA]</scope>
    <source>
        <strain evidence="6 7">CPCC 203464</strain>
    </source>
</reference>
<keyword evidence="2 4" id="KW-0238">DNA-binding</keyword>
<protein>
    <submittedName>
        <fullName evidence="6">Transcriptional regulator, TetR family</fullName>
    </submittedName>
</protein>
<dbReference type="RefSeq" id="WP_076482796.1">
    <property type="nucleotide sequence ID" value="NZ_FTNT01000015.1"/>
</dbReference>
<feature type="domain" description="HTH tetR-type" evidence="5">
    <location>
        <begin position="34"/>
        <end position="94"/>
    </location>
</feature>
<dbReference type="STRING" id="1344003.SAMN05445060_4017"/>
<dbReference type="Gene3D" id="1.10.10.60">
    <property type="entry name" value="Homeodomain-like"/>
    <property type="match status" value="1"/>
</dbReference>
<dbReference type="PANTHER" id="PTHR30055:SF151">
    <property type="entry name" value="TRANSCRIPTIONAL REGULATORY PROTEIN"/>
    <property type="match status" value="1"/>
</dbReference>
<keyword evidence="7" id="KW-1185">Reference proteome</keyword>
<evidence type="ECO:0000259" key="5">
    <source>
        <dbReference type="PROSITE" id="PS50977"/>
    </source>
</evidence>
<dbReference type="PROSITE" id="PS50977">
    <property type="entry name" value="HTH_TETR_2"/>
    <property type="match status" value="1"/>
</dbReference>